<reference evidence="2 3" key="1">
    <citation type="submission" date="2023-01" db="EMBL/GenBank/DDBJ databases">
        <title>Analysis of 21 Apiospora genomes using comparative genomics revels a genus with tremendous synthesis potential of carbohydrate active enzymes and secondary metabolites.</title>
        <authorList>
            <person name="Sorensen T."/>
        </authorList>
    </citation>
    <scope>NUCLEOTIDE SEQUENCE [LARGE SCALE GENOMIC DNA]</scope>
    <source>
        <strain evidence="2 3">CBS 33761</strain>
    </source>
</reference>
<sequence length="488" mass="53076">MGDDFYSDDEVAPARHVPKAIHNELGQRKLQKIADRWEELDANSKSVVDQINNGDAQSANPNTARKEESFLIVFKDVCRRINVSLDKDSETPKSDVVLRFLHIFTEVCERRPGRDAISRAHVFKAAMYICRWLRHRFREFVWGAAENIQLRGKTKIHYHPWTASPLPDDLGAACVVFLLLVQALRSAVVAAITYEGLVALAEKDPKGELPFIHPTRPVLCSPKEVIHNVYEKPATTKLATSALKLGAKLLGLQDYYTPHSIRRGFAQDNAELPPSALKVIDVSRAGQLLGHSDAAFWPQAQGKKPVSPAAGATRRPGRRLGGVPAVPFARPQSQPSPHLGAPRPLNLAYSSAAAIGANAYAPSASPAFLSGDDQSYHHQPLGDCGLGAIPGPSSAASACPNSNLPLPVFTRAYFALKRPFDVFNKDQSAPVANNSHISGGPGHKDNIVDDTIGDVEDDIEDDNGIFELPINNMVGLIMEAINNDEINA</sequence>
<proteinExistence type="predicted"/>
<protein>
    <submittedName>
        <fullName evidence="2">Uncharacterized protein</fullName>
    </submittedName>
</protein>
<organism evidence="2 3">
    <name type="scientific">Apiospora rasikravindrae</name>
    <dbReference type="NCBI Taxonomy" id="990691"/>
    <lineage>
        <taxon>Eukaryota</taxon>
        <taxon>Fungi</taxon>
        <taxon>Dikarya</taxon>
        <taxon>Ascomycota</taxon>
        <taxon>Pezizomycotina</taxon>
        <taxon>Sordariomycetes</taxon>
        <taxon>Xylariomycetidae</taxon>
        <taxon>Amphisphaeriales</taxon>
        <taxon>Apiosporaceae</taxon>
        <taxon>Apiospora</taxon>
    </lineage>
</organism>
<dbReference type="Proteomes" id="UP001444661">
    <property type="component" value="Unassembled WGS sequence"/>
</dbReference>
<dbReference type="EMBL" id="JAQQWK010000003">
    <property type="protein sequence ID" value="KAK8044515.1"/>
    <property type="molecule type" value="Genomic_DNA"/>
</dbReference>
<evidence type="ECO:0000256" key="1">
    <source>
        <dbReference type="SAM" id="MobiDB-lite"/>
    </source>
</evidence>
<comment type="caution">
    <text evidence="2">The sequence shown here is derived from an EMBL/GenBank/DDBJ whole genome shotgun (WGS) entry which is preliminary data.</text>
</comment>
<evidence type="ECO:0000313" key="2">
    <source>
        <dbReference type="EMBL" id="KAK8044515.1"/>
    </source>
</evidence>
<accession>A0ABR1TD12</accession>
<gene>
    <name evidence="2" type="ORF">PG993_004539</name>
</gene>
<feature type="region of interest" description="Disordered" evidence="1">
    <location>
        <begin position="300"/>
        <end position="319"/>
    </location>
</feature>
<evidence type="ECO:0000313" key="3">
    <source>
        <dbReference type="Proteomes" id="UP001444661"/>
    </source>
</evidence>
<keyword evidence="3" id="KW-1185">Reference proteome</keyword>
<name>A0ABR1TD12_9PEZI</name>